<name>A0A7I7XCS5_9MYCO</name>
<feature type="transmembrane region" description="Helical" evidence="2">
    <location>
        <begin position="86"/>
        <end position="111"/>
    </location>
</feature>
<dbReference type="AlphaFoldDB" id="A0A7I7XCS5"/>
<dbReference type="EMBL" id="AP022610">
    <property type="protein sequence ID" value="BBZ27070.1"/>
    <property type="molecule type" value="Genomic_DNA"/>
</dbReference>
<feature type="region of interest" description="Disordered" evidence="1">
    <location>
        <begin position="39"/>
        <end position="58"/>
    </location>
</feature>
<keyword evidence="4" id="KW-1185">Reference proteome</keyword>
<protein>
    <submittedName>
        <fullName evidence="3">Uncharacterized protein</fullName>
    </submittedName>
</protein>
<dbReference type="KEGG" id="mmag:MMAD_13650"/>
<proteinExistence type="predicted"/>
<evidence type="ECO:0000256" key="2">
    <source>
        <dbReference type="SAM" id="Phobius"/>
    </source>
</evidence>
<keyword evidence="2" id="KW-1133">Transmembrane helix</keyword>
<evidence type="ECO:0000256" key="1">
    <source>
        <dbReference type="SAM" id="MobiDB-lite"/>
    </source>
</evidence>
<sequence length="255" mass="27838">MFEFDGARRASSNASTTADRGTALSGWNNLIDRRSRTTRSNSLISHVPSQRSDDGIRGGPCECYTQSVSAFIMGVVGWTFGPGRRWGLLVGAVVGVLAVVIAAASMLHAVVPGEKAAVPIRNPIPMDEEFANINRVSHWPAEWIDAVCERPVYTLRNYTMLPHATANSSCRSLIKPGGDVDYLMISRFPSELPMQVDLHNAGYQWYAFAFDHGSLIAFETVSDSEVVGSNGLRESPVLQPLKRFGFHIYANPGPP</sequence>
<keyword evidence="2" id="KW-0812">Transmembrane</keyword>
<organism evidence="3 4">
    <name type="scientific">Mycolicibacterium madagascariense</name>
    <dbReference type="NCBI Taxonomy" id="212765"/>
    <lineage>
        <taxon>Bacteria</taxon>
        <taxon>Bacillati</taxon>
        <taxon>Actinomycetota</taxon>
        <taxon>Actinomycetes</taxon>
        <taxon>Mycobacteriales</taxon>
        <taxon>Mycobacteriaceae</taxon>
        <taxon>Mycolicibacterium</taxon>
    </lineage>
</organism>
<feature type="compositionally biased region" description="Polar residues" evidence="1">
    <location>
        <begin position="39"/>
        <end position="50"/>
    </location>
</feature>
<evidence type="ECO:0000313" key="3">
    <source>
        <dbReference type="EMBL" id="BBZ27070.1"/>
    </source>
</evidence>
<reference evidence="3 4" key="1">
    <citation type="journal article" date="2019" name="Emerg. Microbes Infect.">
        <title>Comprehensive subspecies identification of 175 nontuberculous mycobacteria species based on 7547 genomic profiles.</title>
        <authorList>
            <person name="Matsumoto Y."/>
            <person name="Kinjo T."/>
            <person name="Motooka D."/>
            <person name="Nabeya D."/>
            <person name="Jung N."/>
            <person name="Uechi K."/>
            <person name="Horii T."/>
            <person name="Iida T."/>
            <person name="Fujita J."/>
            <person name="Nakamura S."/>
        </authorList>
    </citation>
    <scope>NUCLEOTIDE SEQUENCE [LARGE SCALE GENOMIC DNA]</scope>
    <source>
        <strain evidence="3 4">JCM 13574</strain>
    </source>
</reference>
<keyword evidence="2" id="KW-0472">Membrane</keyword>
<dbReference type="Proteomes" id="UP000466517">
    <property type="component" value="Chromosome"/>
</dbReference>
<evidence type="ECO:0000313" key="4">
    <source>
        <dbReference type="Proteomes" id="UP000466517"/>
    </source>
</evidence>
<feature type="region of interest" description="Disordered" evidence="1">
    <location>
        <begin position="1"/>
        <end position="21"/>
    </location>
</feature>
<gene>
    <name evidence="3" type="ORF">MMAD_13650</name>
</gene>
<accession>A0A7I7XCS5</accession>
<feature type="compositionally biased region" description="Low complexity" evidence="1">
    <location>
        <begin position="9"/>
        <end position="18"/>
    </location>
</feature>